<reference evidence="2" key="2">
    <citation type="submission" date="2025-08" db="UniProtKB">
        <authorList>
            <consortium name="Ensembl"/>
        </authorList>
    </citation>
    <scope>IDENTIFICATION</scope>
</reference>
<dbReference type="PANTHER" id="PTHR31025">
    <property type="entry name" value="SI:CH211-196P9.1-RELATED"/>
    <property type="match status" value="1"/>
</dbReference>
<accession>A0A8C5DMY5</accession>
<evidence type="ECO:0000256" key="1">
    <source>
        <dbReference type="SAM" id="MobiDB-lite"/>
    </source>
</evidence>
<evidence type="ECO:0000313" key="2">
    <source>
        <dbReference type="Ensembl" id="ENSGWIP00000008392.1"/>
    </source>
</evidence>
<feature type="region of interest" description="Disordered" evidence="1">
    <location>
        <begin position="267"/>
        <end position="298"/>
    </location>
</feature>
<dbReference type="Ensembl" id="ENSGWIT00000009367.1">
    <property type="protein sequence ID" value="ENSGWIP00000008392.1"/>
    <property type="gene ID" value="ENSGWIG00000004970.1"/>
</dbReference>
<keyword evidence="3" id="KW-1185">Reference proteome</keyword>
<dbReference type="PANTHER" id="PTHR31025:SF31">
    <property type="entry name" value="SI:CH211-166E11.5"/>
    <property type="match status" value="1"/>
</dbReference>
<evidence type="ECO:0008006" key="4">
    <source>
        <dbReference type="Google" id="ProtNLM"/>
    </source>
</evidence>
<organism evidence="2 3">
    <name type="scientific">Gouania willdenowi</name>
    <name type="common">Blunt-snouted clingfish</name>
    <name type="synonym">Lepadogaster willdenowi</name>
    <dbReference type="NCBI Taxonomy" id="441366"/>
    <lineage>
        <taxon>Eukaryota</taxon>
        <taxon>Metazoa</taxon>
        <taxon>Chordata</taxon>
        <taxon>Craniata</taxon>
        <taxon>Vertebrata</taxon>
        <taxon>Euteleostomi</taxon>
        <taxon>Actinopterygii</taxon>
        <taxon>Neopterygii</taxon>
        <taxon>Teleostei</taxon>
        <taxon>Neoteleostei</taxon>
        <taxon>Acanthomorphata</taxon>
        <taxon>Ovalentaria</taxon>
        <taxon>Blenniimorphae</taxon>
        <taxon>Blenniiformes</taxon>
        <taxon>Gobiesocoidei</taxon>
        <taxon>Gobiesocidae</taxon>
        <taxon>Gobiesocinae</taxon>
        <taxon>Gouania</taxon>
    </lineage>
</organism>
<proteinExistence type="predicted"/>
<dbReference type="AlphaFoldDB" id="A0A8C5DMY5"/>
<sequence length="345" mass="38659">MFSLIDTLMSSQVKLRIILQDHEIRKLDLPHGIPDTVDELESIVREKFGLDGKFTLHYKDADFGEEYFSLTSTSDIKDKDTIKVVHIVEPPAVTLTFTDVDSSIESVLVTSLPNSENSVHPASSSCSSGSQDTLILSSPERVTQRTQRWPTKFPVPTFAYNTELVLASGNEAFKKDGIQLSFATILSDILEKLAESIFLYVAYPTSAQLNDVAEALIQKHPCLKEPGSYNGCYGWQQRLKYKMAGYRSKLRGLGCPELDVNSLKKKQAHEKAPAKNIKKPKRAEVNYLPPHPQGETEGTLEHVRLELLDEVKKRNNSLVISEKMAKTFSIRRQEVVNEAPPISDL</sequence>
<dbReference type="Proteomes" id="UP000694680">
    <property type="component" value="Chromosome 14"/>
</dbReference>
<name>A0A8C5DMY5_GOUWI</name>
<gene>
    <name evidence="2" type="primary">samd3</name>
</gene>
<evidence type="ECO:0000313" key="3">
    <source>
        <dbReference type="Proteomes" id="UP000694680"/>
    </source>
</evidence>
<reference evidence="2" key="3">
    <citation type="submission" date="2025-09" db="UniProtKB">
        <authorList>
            <consortium name="Ensembl"/>
        </authorList>
    </citation>
    <scope>IDENTIFICATION</scope>
</reference>
<protein>
    <recommendedName>
        <fullName evidence="4">PB1 domain-containing protein</fullName>
    </recommendedName>
</protein>
<reference evidence="2" key="1">
    <citation type="submission" date="2020-06" db="EMBL/GenBank/DDBJ databases">
        <authorList>
            <consortium name="Wellcome Sanger Institute Data Sharing"/>
        </authorList>
    </citation>
    <scope>NUCLEOTIDE SEQUENCE [LARGE SCALE GENOMIC DNA]</scope>
</reference>